<evidence type="ECO:0000256" key="4">
    <source>
        <dbReference type="ARBA" id="ARBA00022737"/>
    </source>
</evidence>
<evidence type="ECO:0000259" key="7">
    <source>
        <dbReference type="PROSITE" id="PS51233"/>
    </source>
</evidence>
<dbReference type="GO" id="GO:0005576">
    <property type="term" value="C:extracellular region"/>
    <property type="evidence" value="ECO:0007669"/>
    <property type="project" value="UniProtKB-SubCell"/>
</dbReference>
<dbReference type="SMART" id="SM00215">
    <property type="entry name" value="VWC_out"/>
    <property type="match status" value="2"/>
</dbReference>
<dbReference type="SUPFAM" id="SSF57603">
    <property type="entry name" value="FnI-like domain"/>
    <property type="match status" value="4"/>
</dbReference>
<evidence type="ECO:0000259" key="6">
    <source>
        <dbReference type="PROSITE" id="PS50184"/>
    </source>
</evidence>
<evidence type="ECO:0000256" key="5">
    <source>
        <dbReference type="SAM" id="MobiDB-lite"/>
    </source>
</evidence>
<evidence type="ECO:0000256" key="2">
    <source>
        <dbReference type="ARBA" id="ARBA00022525"/>
    </source>
</evidence>
<feature type="compositionally biased region" description="Basic residues" evidence="5">
    <location>
        <begin position="650"/>
        <end position="660"/>
    </location>
</feature>
<dbReference type="SMART" id="SM00216">
    <property type="entry name" value="VWD"/>
    <property type="match status" value="1"/>
</dbReference>
<protein>
    <submittedName>
        <fullName evidence="9">BMP-binding endothelial regulator protein-like</fullName>
    </submittedName>
</protein>
<dbReference type="InterPro" id="IPR052424">
    <property type="entry name" value="Kielin_Chordin-BMP_Reg"/>
</dbReference>
<comment type="subcellular location">
    <subcellularLocation>
        <location evidence="1">Secreted</location>
    </subcellularLocation>
</comment>
<accession>A0A9C6X6A8</accession>
<dbReference type="OrthoDB" id="6019304at2759"/>
<feature type="compositionally biased region" description="Gly residues" evidence="5">
    <location>
        <begin position="661"/>
        <end position="680"/>
    </location>
</feature>
<dbReference type="Pfam" id="PF00093">
    <property type="entry name" value="VWC"/>
    <property type="match status" value="3"/>
</dbReference>
<keyword evidence="4" id="KW-0677">Repeat</keyword>
<evidence type="ECO:0000256" key="3">
    <source>
        <dbReference type="ARBA" id="ARBA00022729"/>
    </source>
</evidence>
<dbReference type="PROSITE" id="PS50184">
    <property type="entry name" value="VWFC_2"/>
    <property type="match status" value="3"/>
</dbReference>
<dbReference type="PANTHER" id="PTHR46698:SF4">
    <property type="entry name" value="CROSSVEINLESS 2"/>
    <property type="match status" value="1"/>
</dbReference>
<dbReference type="AlphaFoldDB" id="A0A9C6X6A8"/>
<sequence>MKELGASEASTVYLGPDDCKTKAMSPRPIGRKAESAKSNGFVECQAERCPAQQGCYLLLNTPRDSCCSVCKGCEYMGRTYASGEEWKDPSNPCRVFYCKAGVVTESEEVCYVPCPQSLPPEPGQCCRTCPTCPMSEKDRDRDSRSVTLAEDPCVSCQCRGGRLACSKKACPVLNCPQSTIEHLPGQCCPVCKGSRRLIYELPTGSCLLGTEMKASGRSFHVDHCTTCACVNGTSLCRRPSCPALDCPAEQQVTAPGQCCSTCTPALESRAACTLSGQTYQDGQQWRLGPCKWCMCSGGVARCTVERCPTQQQCPPHQRLQQVDGECCPKCVDTDGVCAVFGDPHYRTFDGKFFSFQGSCKYQLAADCVDHKFSIRVTNDARATKTSSWTKTVSIKVGSVKVNLGQRLRVKVNGVRITPPFRLAGTPGNASGGGLPGVDASSEVTVERREDTVLVTTGVGVKVTWDGNSFLEVSVPTSFKNKLCGLCGNYNSLARDDLATRRGRLAADVERFAASWRVGGRHACARPGLAGLGLGPGRPGGRQHHQDAPPACLRLSSTRRIRDYRRCKPLMGDPFAACHKKVNAEMYFKSCLLDMCECPSGRCYCEAFTAYAYECRRAGAALGDWRAATGCVAGWAEESRVPIGPPFPPHQRPRGGHHHGGRGGNRGGGGGGGGGGKGGGARAHTSSTTSSSFPRVAQLQHLTGLSGLRLPQPGASRPPPPTLH</sequence>
<dbReference type="KEGG" id="foc:113211500"/>
<gene>
    <name evidence="9" type="primary">LOC113211500</name>
</gene>
<feature type="domain" description="VWFD" evidence="7">
    <location>
        <begin position="335"/>
        <end position="524"/>
    </location>
</feature>
<keyword evidence="2" id="KW-0964">Secreted</keyword>
<dbReference type="Gene3D" id="6.20.200.20">
    <property type="match status" value="4"/>
</dbReference>
<organism evidence="8 9">
    <name type="scientific">Frankliniella occidentalis</name>
    <name type="common">Western flower thrips</name>
    <name type="synonym">Euthrips occidentalis</name>
    <dbReference type="NCBI Taxonomy" id="133901"/>
    <lineage>
        <taxon>Eukaryota</taxon>
        <taxon>Metazoa</taxon>
        <taxon>Ecdysozoa</taxon>
        <taxon>Arthropoda</taxon>
        <taxon>Hexapoda</taxon>
        <taxon>Insecta</taxon>
        <taxon>Pterygota</taxon>
        <taxon>Neoptera</taxon>
        <taxon>Paraneoptera</taxon>
        <taxon>Thysanoptera</taxon>
        <taxon>Terebrantia</taxon>
        <taxon>Thripoidea</taxon>
        <taxon>Thripidae</taxon>
        <taxon>Frankliniella</taxon>
    </lineage>
</organism>
<evidence type="ECO:0000313" key="9">
    <source>
        <dbReference type="RefSeq" id="XP_052129934.1"/>
    </source>
</evidence>
<name>A0A9C6X6A8_FRAOC</name>
<dbReference type="PROSITE" id="PS01208">
    <property type="entry name" value="VWFC_1"/>
    <property type="match status" value="3"/>
</dbReference>
<dbReference type="RefSeq" id="XP_052129934.1">
    <property type="nucleotide sequence ID" value="XM_052273974.1"/>
</dbReference>
<dbReference type="InterPro" id="IPR014853">
    <property type="entry name" value="VWF/SSPO/ZAN-like_Cys-rich_dom"/>
</dbReference>
<evidence type="ECO:0000313" key="8">
    <source>
        <dbReference type="Proteomes" id="UP000504606"/>
    </source>
</evidence>
<keyword evidence="3" id="KW-0732">Signal</keyword>
<dbReference type="PANTHER" id="PTHR46698">
    <property type="entry name" value="CROSSVEINLESS 2"/>
    <property type="match status" value="1"/>
</dbReference>
<feature type="domain" description="VWFC" evidence="6">
    <location>
        <begin position="270"/>
        <end position="331"/>
    </location>
</feature>
<evidence type="ECO:0000256" key="1">
    <source>
        <dbReference type="ARBA" id="ARBA00004613"/>
    </source>
</evidence>
<dbReference type="Pfam" id="PF08742">
    <property type="entry name" value="C8"/>
    <property type="match status" value="1"/>
</dbReference>
<dbReference type="SMART" id="SM00214">
    <property type="entry name" value="VWC"/>
    <property type="match status" value="4"/>
</dbReference>
<dbReference type="Proteomes" id="UP000504606">
    <property type="component" value="Unplaced"/>
</dbReference>
<dbReference type="InterPro" id="IPR001007">
    <property type="entry name" value="VWF_dom"/>
</dbReference>
<dbReference type="PROSITE" id="PS51233">
    <property type="entry name" value="VWFD"/>
    <property type="match status" value="1"/>
</dbReference>
<dbReference type="GO" id="GO:0030513">
    <property type="term" value="P:positive regulation of BMP signaling pathway"/>
    <property type="evidence" value="ECO:0007669"/>
    <property type="project" value="TreeGrafter"/>
</dbReference>
<feature type="region of interest" description="Disordered" evidence="5">
    <location>
        <begin position="641"/>
        <end position="723"/>
    </location>
</feature>
<dbReference type="GO" id="GO:0036122">
    <property type="term" value="F:BMP binding"/>
    <property type="evidence" value="ECO:0007669"/>
    <property type="project" value="TreeGrafter"/>
</dbReference>
<keyword evidence="8" id="KW-1185">Reference proteome</keyword>
<dbReference type="GeneID" id="113211500"/>
<dbReference type="Pfam" id="PF00094">
    <property type="entry name" value="VWD"/>
    <property type="match status" value="1"/>
</dbReference>
<feature type="domain" description="VWFC" evidence="6">
    <location>
        <begin position="130"/>
        <end position="192"/>
    </location>
</feature>
<proteinExistence type="predicted"/>
<dbReference type="SMART" id="SM00832">
    <property type="entry name" value="C8"/>
    <property type="match status" value="1"/>
</dbReference>
<feature type="domain" description="VWFC" evidence="6">
    <location>
        <begin position="204"/>
        <end position="263"/>
    </location>
</feature>
<dbReference type="InterPro" id="IPR001846">
    <property type="entry name" value="VWF_type-D"/>
</dbReference>
<reference evidence="9" key="1">
    <citation type="submission" date="2025-08" db="UniProtKB">
        <authorList>
            <consortium name="RefSeq"/>
        </authorList>
    </citation>
    <scope>IDENTIFICATION</scope>
    <source>
        <tissue evidence="9">Whole organism</tissue>
    </source>
</reference>